<evidence type="ECO:0000256" key="6">
    <source>
        <dbReference type="ARBA" id="ARBA00023319"/>
    </source>
</evidence>
<feature type="domain" description="Netrin receptor UNC5A-D-like N-terminal" evidence="7">
    <location>
        <begin position="31"/>
        <end position="127"/>
    </location>
</feature>
<evidence type="ECO:0000313" key="8">
    <source>
        <dbReference type="EMBL" id="PVD38800.1"/>
    </source>
</evidence>
<reference evidence="8 9" key="1">
    <citation type="submission" date="2018-04" db="EMBL/GenBank/DDBJ databases">
        <title>The genome of golden apple snail Pomacea canaliculata provides insight into stress tolerance and invasive adaptation.</title>
        <authorList>
            <person name="Liu C."/>
            <person name="Liu B."/>
            <person name="Ren Y."/>
            <person name="Zhang Y."/>
            <person name="Wang H."/>
            <person name="Li S."/>
            <person name="Jiang F."/>
            <person name="Yin L."/>
            <person name="Zhang G."/>
            <person name="Qian W."/>
            <person name="Fan W."/>
        </authorList>
    </citation>
    <scope>NUCLEOTIDE SEQUENCE [LARGE SCALE GENOMIC DNA]</scope>
    <source>
        <strain evidence="8">SZHN2017</strain>
        <tissue evidence="8">Muscle</tissue>
    </source>
</reference>
<dbReference type="Pfam" id="PF25609">
    <property type="entry name" value="Unc5_NetrinR_N"/>
    <property type="match status" value="1"/>
</dbReference>
<evidence type="ECO:0000256" key="3">
    <source>
        <dbReference type="ARBA" id="ARBA00023157"/>
    </source>
</evidence>
<evidence type="ECO:0000256" key="2">
    <source>
        <dbReference type="ARBA" id="ARBA00023136"/>
    </source>
</evidence>
<name>A0A2T7PZH7_POMCA</name>
<evidence type="ECO:0000256" key="1">
    <source>
        <dbReference type="ARBA" id="ARBA00004479"/>
    </source>
</evidence>
<keyword evidence="5" id="KW-0325">Glycoprotein</keyword>
<keyword evidence="2" id="KW-0472">Membrane</keyword>
<proteinExistence type="predicted"/>
<sequence>MNTGAAALCVKKRGAQAAGDFPFGSSDPLNQGLPEWRQQPEANYYVVRTKPAVITCRATPAIQITFTCAGSQVPVKQYTNLELMDPVTGRKTLQSSIEVTRDEVEDYYGEDGYWCECFAWNTVQGSSNPQHVKSTRALIEAACAERSSHRLATGKAVKQVFIKQGGYLQPRPRSPDSDWFVGIFQKSGNGKVCGDELRTEEPVETAMAAIAT</sequence>
<dbReference type="STRING" id="400727.A0A2T7PZH7"/>
<organism evidence="8 9">
    <name type="scientific">Pomacea canaliculata</name>
    <name type="common">Golden apple snail</name>
    <dbReference type="NCBI Taxonomy" id="400727"/>
    <lineage>
        <taxon>Eukaryota</taxon>
        <taxon>Metazoa</taxon>
        <taxon>Spiralia</taxon>
        <taxon>Lophotrochozoa</taxon>
        <taxon>Mollusca</taxon>
        <taxon>Gastropoda</taxon>
        <taxon>Caenogastropoda</taxon>
        <taxon>Architaenioglossa</taxon>
        <taxon>Ampullarioidea</taxon>
        <taxon>Ampullariidae</taxon>
        <taxon>Pomacea</taxon>
    </lineage>
</organism>
<dbReference type="InterPro" id="IPR057755">
    <property type="entry name" value="UNC5A-D-like_N"/>
</dbReference>
<keyword evidence="6" id="KW-0393">Immunoglobulin domain</keyword>
<comment type="caution">
    <text evidence="8">The sequence shown here is derived from an EMBL/GenBank/DDBJ whole genome shotgun (WGS) entry which is preliminary data.</text>
</comment>
<dbReference type="OrthoDB" id="5973910at2759"/>
<accession>A0A2T7PZH7</accession>
<protein>
    <recommendedName>
        <fullName evidence="7">Netrin receptor UNC5A-D-like N-terminal domain-containing protein</fullName>
    </recommendedName>
</protein>
<dbReference type="Gene3D" id="2.60.40.10">
    <property type="entry name" value="Immunoglobulins"/>
    <property type="match status" value="1"/>
</dbReference>
<dbReference type="AlphaFoldDB" id="A0A2T7PZH7"/>
<evidence type="ECO:0000313" key="9">
    <source>
        <dbReference type="Proteomes" id="UP000245119"/>
    </source>
</evidence>
<evidence type="ECO:0000259" key="7">
    <source>
        <dbReference type="Pfam" id="PF25609"/>
    </source>
</evidence>
<dbReference type="InterPro" id="IPR013783">
    <property type="entry name" value="Ig-like_fold"/>
</dbReference>
<dbReference type="EMBL" id="PZQS01000001">
    <property type="protein sequence ID" value="PVD38800.1"/>
    <property type="molecule type" value="Genomic_DNA"/>
</dbReference>
<gene>
    <name evidence="8" type="ORF">C0Q70_01423</name>
</gene>
<dbReference type="Proteomes" id="UP000245119">
    <property type="component" value="Linkage Group LG1"/>
</dbReference>
<keyword evidence="4" id="KW-0675">Receptor</keyword>
<keyword evidence="9" id="KW-1185">Reference proteome</keyword>
<keyword evidence="3" id="KW-1015">Disulfide bond</keyword>
<evidence type="ECO:0000256" key="5">
    <source>
        <dbReference type="ARBA" id="ARBA00023180"/>
    </source>
</evidence>
<evidence type="ECO:0000256" key="4">
    <source>
        <dbReference type="ARBA" id="ARBA00023170"/>
    </source>
</evidence>
<comment type="subcellular location">
    <subcellularLocation>
        <location evidence="1">Membrane</location>
        <topology evidence="1">Single-pass type I membrane protein</topology>
    </subcellularLocation>
</comment>